<sequence length="923" mass="102107">MKPDTDEPSNPVADGGAAPKLKVGVLTLPLNRNYGGNLQAYALVTALRQLGHSPVLINRRIPPRDFDIASLADRAEADTPLMAKSFTSLSSTAPNTKFIQKHIFPATTPFLSTSHLENKIPHYGFDAIIVGSDQVWRPKYARSMLSDFFLGFLPEDDTTTRRISYAASFASPSWEFSGEETSVATRLIQKFDAVSVREDNGVDLCRDHLNAAAQHVLDPTLLHDKSHYVSAFSLDRRRPDDKTLLTYILDVNDDKNHTIAALAQRLGLTVRTTDGREADPSGAQAEIKGDKSVEGWLASFHKASFVVTDSFHGVVFSIIFNKPFLAYGNPARGLARFTSLLKMFGLEERLVLHSSQIDLQKISQPVDWSAVNARLDALRTRSFRFLQEALTGDRPARPPSPAGQSGRSGPGDGTVVALRSNVSHSTGGTPTGVRSAAGAPSHVCQPLNVLCTGCGVCISESRGALRMAWNEDGFLTPELAPGASAADVPASAVKVCPFNPEPEAAVRDEDALADIFLADAKQSHPRCGRFEGSYIGYSIEYRPTSSSGGIATYVFKKLLERGDVDYLFVVQNDVNDRYKYCIFDKNDDIRKMSKTRYYPVSLDELFSVIEQKNGRVAVSGVACFIKAVRLKQYYYPEFREKIPFLLGIICGGLKSRSYTDYLAQNAGVRGNFFAPEYRVKDAKSTANDYSFSAIDENNKTHTMKMRRVGDMWGTGLFKSRACDLCTDVMTELSDISLGDAWLPDYKTDGLGNSVVITRSALAESIIQSGLESKELVLKATPITRVAQSQGGGFRHKQKAVKFRAWMAEHVSLLPMPVIRERLLDDVSIADAFVQVLRERARSKSLQYWLETKDADAFRRRIRSSLRRLKAARRQDGDNEPLSLRQPLMRWTMRLTRGRRISFDSMRAALLGGKQAQPPSDHAD</sequence>
<evidence type="ECO:0000259" key="2">
    <source>
        <dbReference type="Pfam" id="PF04230"/>
    </source>
</evidence>
<feature type="domain" description="Coenzyme F420 hydrogenase/dehydrogenase beta subunit C-terminal" evidence="4">
    <location>
        <begin position="615"/>
        <end position="779"/>
    </location>
</feature>
<dbReference type="RefSeq" id="WP_271204963.1">
    <property type="nucleotide sequence ID" value="NZ_BSFK01000010.1"/>
</dbReference>
<dbReference type="AlphaFoldDB" id="A0A9W6N4F7"/>
<evidence type="ECO:0000259" key="3">
    <source>
        <dbReference type="Pfam" id="PF04422"/>
    </source>
</evidence>
<dbReference type="Pfam" id="PF04422">
    <property type="entry name" value="FrhB_FdhB_N"/>
    <property type="match status" value="1"/>
</dbReference>
<dbReference type="InterPro" id="IPR045220">
    <property type="entry name" value="FRHB/FDHB/HCAR-like"/>
</dbReference>
<dbReference type="InterPro" id="IPR007345">
    <property type="entry name" value="Polysacch_pyruvyl_Trfase"/>
</dbReference>
<feature type="domain" description="Coenzyme F420 hydrogenase/dehydrogenase beta subunit N-terminal" evidence="3">
    <location>
        <begin position="540"/>
        <end position="604"/>
    </location>
</feature>
<dbReference type="Pfam" id="PF04432">
    <property type="entry name" value="FrhB_FdhB_C"/>
    <property type="match status" value="1"/>
</dbReference>
<feature type="region of interest" description="Disordered" evidence="1">
    <location>
        <begin position="389"/>
        <end position="416"/>
    </location>
</feature>
<dbReference type="EMBL" id="BSFK01000010">
    <property type="protein sequence ID" value="GLK77127.1"/>
    <property type="molecule type" value="Genomic_DNA"/>
</dbReference>
<keyword evidence="6" id="KW-1185">Reference proteome</keyword>
<dbReference type="GO" id="GO:0052592">
    <property type="term" value="F:oxidoreductase activity, acting on CH or CH2 groups, with an iron-sulfur protein as acceptor"/>
    <property type="evidence" value="ECO:0007669"/>
    <property type="project" value="TreeGrafter"/>
</dbReference>
<dbReference type="Proteomes" id="UP001143364">
    <property type="component" value="Unassembled WGS sequence"/>
</dbReference>
<evidence type="ECO:0000313" key="5">
    <source>
        <dbReference type="EMBL" id="GLK77127.1"/>
    </source>
</evidence>
<gene>
    <name evidence="5" type="ORF">GCM10008171_23810</name>
</gene>
<dbReference type="PANTHER" id="PTHR31332">
    <property type="entry name" value="7-HYDROXYMETHYL CHLOROPHYLL A REDUCTASE, CHLOROPLASTIC"/>
    <property type="match status" value="1"/>
</dbReference>
<reference evidence="5" key="2">
    <citation type="submission" date="2023-01" db="EMBL/GenBank/DDBJ databases">
        <authorList>
            <person name="Sun Q."/>
            <person name="Evtushenko L."/>
        </authorList>
    </citation>
    <scope>NUCLEOTIDE SEQUENCE</scope>
    <source>
        <strain evidence="5">VKM B-2555</strain>
    </source>
</reference>
<dbReference type="InterPro" id="IPR007516">
    <property type="entry name" value="Co_F420_Hydgase/DH_bsu_N"/>
</dbReference>
<proteinExistence type="predicted"/>
<feature type="domain" description="Polysaccharide pyruvyl transferase" evidence="2">
    <location>
        <begin position="33"/>
        <end position="329"/>
    </location>
</feature>
<dbReference type="PANTHER" id="PTHR31332:SF0">
    <property type="entry name" value="7-HYDROXYMETHYL CHLOROPHYLL A REDUCTASE, CHLOROPLASTIC"/>
    <property type="match status" value="1"/>
</dbReference>
<evidence type="ECO:0000259" key="4">
    <source>
        <dbReference type="Pfam" id="PF04432"/>
    </source>
</evidence>
<dbReference type="InterPro" id="IPR007525">
    <property type="entry name" value="FrhB_FdhB_C"/>
</dbReference>
<evidence type="ECO:0000256" key="1">
    <source>
        <dbReference type="SAM" id="MobiDB-lite"/>
    </source>
</evidence>
<comment type="caution">
    <text evidence="5">The sequence shown here is derived from an EMBL/GenBank/DDBJ whole genome shotgun (WGS) entry which is preliminary data.</text>
</comment>
<accession>A0A9W6N4F7</accession>
<organism evidence="5 6">
    <name type="scientific">Methylopila jiangsuensis</name>
    <dbReference type="NCBI Taxonomy" id="586230"/>
    <lineage>
        <taxon>Bacteria</taxon>
        <taxon>Pseudomonadati</taxon>
        <taxon>Pseudomonadota</taxon>
        <taxon>Alphaproteobacteria</taxon>
        <taxon>Hyphomicrobiales</taxon>
        <taxon>Methylopilaceae</taxon>
        <taxon>Methylopila</taxon>
    </lineage>
</organism>
<evidence type="ECO:0000313" key="6">
    <source>
        <dbReference type="Proteomes" id="UP001143364"/>
    </source>
</evidence>
<name>A0A9W6N4F7_9HYPH</name>
<protein>
    <recommendedName>
        <fullName evidence="7">Polysaccharide pyruvyl transferase domain-containing protein</fullName>
    </recommendedName>
</protein>
<evidence type="ECO:0008006" key="7">
    <source>
        <dbReference type="Google" id="ProtNLM"/>
    </source>
</evidence>
<reference evidence="5" key="1">
    <citation type="journal article" date="2014" name="Int. J. Syst. Evol. Microbiol.">
        <title>Complete genome sequence of Corynebacterium casei LMG S-19264T (=DSM 44701T), isolated from a smear-ripened cheese.</title>
        <authorList>
            <consortium name="US DOE Joint Genome Institute (JGI-PGF)"/>
            <person name="Walter F."/>
            <person name="Albersmeier A."/>
            <person name="Kalinowski J."/>
            <person name="Ruckert C."/>
        </authorList>
    </citation>
    <scope>NUCLEOTIDE SEQUENCE</scope>
    <source>
        <strain evidence="5">VKM B-2555</strain>
    </source>
</reference>
<dbReference type="Pfam" id="PF04230">
    <property type="entry name" value="PS_pyruv_trans"/>
    <property type="match status" value="1"/>
</dbReference>